<dbReference type="SMART" id="SM00448">
    <property type="entry name" value="REC"/>
    <property type="match status" value="1"/>
</dbReference>
<dbReference type="GO" id="GO:0006935">
    <property type="term" value="P:chemotaxis"/>
    <property type="evidence" value="ECO:0007669"/>
    <property type="project" value="UniProtKB-UniRule"/>
</dbReference>
<organism evidence="8 9">
    <name type="scientific">[Bacillus] enclensis</name>
    <dbReference type="NCBI Taxonomy" id="1402860"/>
    <lineage>
        <taxon>Bacteria</taxon>
        <taxon>Bacillati</taxon>
        <taxon>Bacillota</taxon>
        <taxon>Bacilli</taxon>
        <taxon>Bacillales</taxon>
        <taxon>Bacillaceae</taxon>
        <taxon>Rossellomorea</taxon>
    </lineage>
</organism>
<dbReference type="PROSITE" id="PS50122">
    <property type="entry name" value="CHEB"/>
    <property type="match status" value="1"/>
</dbReference>
<comment type="catalytic activity">
    <reaction evidence="2 3">
        <text>[protein]-L-glutamate 5-O-methyl ester + H2O = L-glutamyl-[protein] + methanol + H(+)</text>
        <dbReference type="Rhea" id="RHEA:23236"/>
        <dbReference type="Rhea" id="RHEA-COMP:10208"/>
        <dbReference type="Rhea" id="RHEA-COMP:10311"/>
        <dbReference type="ChEBI" id="CHEBI:15377"/>
        <dbReference type="ChEBI" id="CHEBI:15378"/>
        <dbReference type="ChEBI" id="CHEBI:17790"/>
        <dbReference type="ChEBI" id="CHEBI:29973"/>
        <dbReference type="ChEBI" id="CHEBI:82795"/>
        <dbReference type="EC" id="3.1.1.61"/>
    </reaction>
</comment>
<dbReference type="Proteomes" id="UP000181997">
    <property type="component" value="Unassembled WGS sequence"/>
</dbReference>
<comment type="subcellular location">
    <subcellularLocation>
        <location evidence="3">Cytoplasm</location>
    </subcellularLocation>
</comment>
<feature type="modified residue" description="4-aspartylphosphate" evidence="3 5">
    <location>
        <position position="55"/>
    </location>
</feature>
<keyword evidence="3 4" id="KW-0145">Chemotaxis</keyword>
<comment type="catalytic activity">
    <reaction evidence="3">
        <text>L-glutaminyl-[protein] + H2O = L-glutamyl-[protein] + NH4(+)</text>
        <dbReference type="Rhea" id="RHEA:16441"/>
        <dbReference type="Rhea" id="RHEA-COMP:10207"/>
        <dbReference type="Rhea" id="RHEA-COMP:10208"/>
        <dbReference type="ChEBI" id="CHEBI:15377"/>
        <dbReference type="ChEBI" id="CHEBI:28938"/>
        <dbReference type="ChEBI" id="CHEBI:29973"/>
        <dbReference type="ChEBI" id="CHEBI:30011"/>
        <dbReference type="EC" id="3.5.1.44"/>
    </reaction>
</comment>
<keyword evidence="9" id="KW-1185">Reference proteome</keyword>
<dbReference type="InterPro" id="IPR000673">
    <property type="entry name" value="Sig_transdc_resp-reg_Me-estase"/>
</dbReference>
<dbReference type="NCBIfam" id="NF001965">
    <property type="entry name" value="PRK00742.1"/>
    <property type="match status" value="1"/>
</dbReference>
<feature type="active site" evidence="3 4">
    <location>
        <position position="211"/>
    </location>
</feature>
<proteinExistence type="inferred from homology"/>
<dbReference type="EMBL" id="FMAU01000002">
    <property type="protein sequence ID" value="SCC05983.1"/>
    <property type="molecule type" value="Genomic_DNA"/>
</dbReference>
<dbReference type="PANTHER" id="PTHR42872">
    <property type="entry name" value="PROTEIN-GLUTAMATE METHYLESTERASE/PROTEIN-GLUTAMINE GLUTAMINASE"/>
    <property type="match status" value="1"/>
</dbReference>
<dbReference type="NCBIfam" id="NF009206">
    <property type="entry name" value="PRK12555.1"/>
    <property type="match status" value="1"/>
</dbReference>
<comment type="similarity">
    <text evidence="3">Belongs to the CheB family.</text>
</comment>
<feature type="active site" evidence="3 4">
    <location>
        <position position="308"/>
    </location>
</feature>
<evidence type="ECO:0000313" key="9">
    <source>
        <dbReference type="Proteomes" id="UP000181997"/>
    </source>
</evidence>
<keyword evidence="3" id="KW-0963">Cytoplasm</keyword>
<dbReference type="Pfam" id="PF01339">
    <property type="entry name" value="CheB_methylest"/>
    <property type="match status" value="1"/>
</dbReference>
<dbReference type="InterPro" id="IPR035909">
    <property type="entry name" value="CheB_C"/>
</dbReference>
<gene>
    <name evidence="3" type="primary">cheB</name>
    <name evidence="8" type="ORF">GA0061094_2175</name>
</gene>
<comment type="domain">
    <text evidence="3">Contains a C-terminal catalytic domain, and an N-terminal region which modulates catalytic activity.</text>
</comment>
<dbReference type="InterPro" id="IPR011006">
    <property type="entry name" value="CheY-like_superfamily"/>
</dbReference>
<dbReference type="Pfam" id="PF00072">
    <property type="entry name" value="Response_reg"/>
    <property type="match status" value="1"/>
</dbReference>
<keyword evidence="3 5" id="KW-0597">Phosphoprotein</keyword>
<dbReference type="PANTHER" id="PTHR42872:SF3">
    <property type="entry name" value="PROTEIN-GLUTAMATE METHYLESTERASE_PROTEIN-GLUTAMINE GLUTAMINASE 1"/>
    <property type="match status" value="1"/>
</dbReference>
<dbReference type="PROSITE" id="PS50110">
    <property type="entry name" value="RESPONSE_REGULATORY"/>
    <property type="match status" value="1"/>
</dbReference>
<dbReference type="GO" id="GO:0005737">
    <property type="term" value="C:cytoplasm"/>
    <property type="evidence" value="ECO:0007669"/>
    <property type="project" value="UniProtKB-SubCell"/>
</dbReference>
<dbReference type="GO" id="GO:0008984">
    <property type="term" value="F:protein-glutamate methylesterase activity"/>
    <property type="evidence" value="ECO:0007669"/>
    <property type="project" value="UniProtKB-UniRule"/>
</dbReference>
<evidence type="ECO:0000256" key="2">
    <source>
        <dbReference type="ARBA" id="ARBA00048267"/>
    </source>
</evidence>
<protein>
    <recommendedName>
        <fullName evidence="3">Protein-glutamate methylesterase/protein-glutamine glutaminase</fullName>
        <ecNumber evidence="3">3.1.1.61</ecNumber>
        <ecNumber evidence="3">3.5.1.44</ecNumber>
    </recommendedName>
</protein>
<feature type="active site" evidence="3 4">
    <location>
        <position position="184"/>
    </location>
</feature>
<dbReference type="CDD" id="cd17541">
    <property type="entry name" value="REC_CheB-like"/>
    <property type="match status" value="1"/>
</dbReference>
<dbReference type="RefSeq" id="WP_058298426.1">
    <property type="nucleotide sequence ID" value="NZ_FMAU01000002.1"/>
</dbReference>
<evidence type="ECO:0000256" key="3">
    <source>
        <dbReference type="HAMAP-Rule" id="MF_00099"/>
    </source>
</evidence>
<evidence type="ECO:0000256" key="5">
    <source>
        <dbReference type="PROSITE-ProRule" id="PRU00169"/>
    </source>
</evidence>
<evidence type="ECO:0000256" key="1">
    <source>
        <dbReference type="ARBA" id="ARBA00022801"/>
    </source>
</evidence>
<dbReference type="GO" id="GO:0050568">
    <property type="term" value="F:protein-glutamine glutaminase activity"/>
    <property type="evidence" value="ECO:0007669"/>
    <property type="project" value="UniProtKB-UniRule"/>
</dbReference>
<evidence type="ECO:0000259" key="6">
    <source>
        <dbReference type="PROSITE" id="PS50110"/>
    </source>
</evidence>
<sequence length="365" mass="39559">MKKKVLVVDDSAFMRKLISDFISASEEMEVVGIARNGEDALVKIKKLSPDVITLDVEMPKMNGIEALKKIMSECPVPVVMLSSTTKEGAEETIKAVQYGAVDFIAKPSGTISLDLHKIQEEIVRKVYSASLVPISKLLGNPFSSSNYPEKRNRHKEMANPALKCEAAPQMNDKQNPALILIGTSTGGPRALQHVLTNLPSTLDAPVAIVQHMPPGFTKSLADRLNSLARITVKEAEHGEYLEKGTAYIAPGGFHMRIMNDESNLMVHLTKEEPLRNGHRPSVDVLFESAGNLGGCNTVAVVMTGMGSDGTEGLRKLKENGNVTAIAESHETCIVYGMPKSVIAAKLADEVVNVEGIGHSIMKYMR</sequence>
<evidence type="ECO:0000313" key="8">
    <source>
        <dbReference type="EMBL" id="SCC05983.1"/>
    </source>
</evidence>
<dbReference type="InterPro" id="IPR001789">
    <property type="entry name" value="Sig_transdc_resp-reg_receiver"/>
</dbReference>
<accession>A0A0V8HJ01</accession>
<dbReference type="AlphaFoldDB" id="A0A0V8HJ01"/>
<comment type="PTM">
    <text evidence="3">Phosphorylated by CheA. Phosphorylation of the N-terminal regulatory domain activates the methylesterase activity.</text>
</comment>
<dbReference type="CDD" id="cd16432">
    <property type="entry name" value="CheB_Rec"/>
    <property type="match status" value="1"/>
</dbReference>
<dbReference type="InterPro" id="IPR008248">
    <property type="entry name" value="CheB-like"/>
</dbReference>
<dbReference type="EC" id="3.1.1.61" evidence="3"/>
<dbReference type="SUPFAM" id="SSF52738">
    <property type="entry name" value="Methylesterase CheB, C-terminal domain"/>
    <property type="match status" value="1"/>
</dbReference>
<keyword evidence="1 3" id="KW-0378">Hydrolase</keyword>
<evidence type="ECO:0000259" key="7">
    <source>
        <dbReference type="PROSITE" id="PS50122"/>
    </source>
</evidence>
<evidence type="ECO:0000256" key="4">
    <source>
        <dbReference type="PROSITE-ProRule" id="PRU00050"/>
    </source>
</evidence>
<feature type="domain" description="Response regulatory" evidence="6">
    <location>
        <begin position="4"/>
        <end position="121"/>
    </location>
</feature>
<dbReference type="HAMAP" id="MF_00099">
    <property type="entry name" value="CheB_chemtxs"/>
    <property type="match status" value="1"/>
</dbReference>
<comment type="function">
    <text evidence="3">Involved in chemotaxis. Part of a chemotaxis signal transduction system that modulates chemotaxis in response to various stimuli. Catalyzes the demethylation of specific methylglutamate residues introduced into the chemoreceptors (methyl-accepting chemotaxis proteins or MCP) by CheR. Also mediates the irreversible deamidation of specific glutamine residues to glutamic acid.</text>
</comment>
<dbReference type="OrthoDB" id="9793421at2"/>
<dbReference type="EC" id="3.5.1.44" evidence="3"/>
<reference evidence="9" key="1">
    <citation type="submission" date="2016-08" db="EMBL/GenBank/DDBJ databases">
        <authorList>
            <person name="Varghese N."/>
            <person name="Submissions Spin"/>
        </authorList>
    </citation>
    <scope>NUCLEOTIDE SEQUENCE [LARGE SCALE GENOMIC DNA]</scope>
    <source>
        <strain evidence="9">SGD-1123</strain>
    </source>
</reference>
<dbReference type="Gene3D" id="3.40.50.180">
    <property type="entry name" value="Methylesterase CheB, C-terminal domain"/>
    <property type="match status" value="1"/>
</dbReference>
<feature type="domain" description="CheB-type methylesterase" evidence="7">
    <location>
        <begin position="172"/>
        <end position="365"/>
    </location>
</feature>
<dbReference type="SUPFAM" id="SSF52172">
    <property type="entry name" value="CheY-like"/>
    <property type="match status" value="1"/>
</dbReference>
<name>A0A0V8HJ01_9BACI</name>
<dbReference type="PIRSF" id="PIRSF000876">
    <property type="entry name" value="RR_chemtxs_CheB"/>
    <property type="match status" value="1"/>
</dbReference>
<dbReference type="GO" id="GO:0000156">
    <property type="term" value="F:phosphorelay response regulator activity"/>
    <property type="evidence" value="ECO:0007669"/>
    <property type="project" value="InterPro"/>
</dbReference>
<dbReference type="Gene3D" id="3.40.50.2300">
    <property type="match status" value="1"/>
</dbReference>